<dbReference type="EMBL" id="CM032191">
    <property type="protein sequence ID" value="KAG7085976.1"/>
    <property type="molecule type" value="Genomic_DNA"/>
</dbReference>
<feature type="transmembrane region" description="Helical" evidence="1">
    <location>
        <begin position="147"/>
        <end position="173"/>
    </location>
</feature>
<feature type="transmembrane region" description="Helical" evidence="1">
    <location>
        <begin position="193"/>
        <end position="215"/>
    </location>
</feature>
<feature type="transmembrane region" description="Helical" evidence="1">
    <location>
        <begin position="235"/>
        <end position="256"/>
    </location>
</feature>
<dbReference type="RefSeq" id="XP_043002447.1">
    <property type="nucleotide sequence ID" value="XM_043160490.1"/>
</dbReference>
<dbReference type="OrthoDB" id="3019750at2759"/>
<proteinExistence type="predicted"/>
<evidence type="ECO:0000313" key="2">
    <source>
        <dbReference type="EMBL" id="KAG7085976.1"/>
    </source>
</evidence>
<gene>
    <name evidence="2" type="ORF">E1B28_003500</name>
</gene>
<keyword evidence="3" id="KW-1185">Reference proteome</keyword>
<name>A0A9P7RLM5_9AGAR</name>
<sequence>MDSETIEELLAPYLSATSILVYPITTLSAMFLLYGLYIPLFGLSIRILWRRNNAISKLYLGFVISLFVLATLRNACVAAQLIRQALLTLSAAKTKDYGDLLSYLHEDKRKTALSTITNLTDNLMNAIADFMLVHRCYSIWGSKKVMLYPLGLIVIVINGTALGSLIASAIGFSDTNNISNVMLFVKANRINDGSWLAVAAFNLVLTLLMAARIWWITREAREVMGRSIQTRYRKIVAVILESGFLYSSTLLASLIVSRELDPDDHGGSVPIDLGVIVSTMPRHRLRVSEL</sequence>
<dbReference type="Proteomes" id="UP001049176">
    <property type="component" value="Chromosome 11"/>
</dbReference>
<evidence type="ECO:0000256" key="1">
    <source>
        <dbReference type="SAM" id="Phobius"/>
    </source>
</evidence>
<reference evidence="2" key="1">
    <citation type="journal article" date="2021" name="Genome Biol. Evol.">
        <title>The assembled and annotated genome of the fairy-ring fungus Marasmius oreades.</title>
        <authorList>
            <person name="Hiltunen M."/>
            <person name="Ament-Velasquez S.L."/>
            <person name="Johannesson H."/>
        </authorList>
    </citation>
    <scope>NUCLEOTIDE SEQUENCE</scope>
    <source>
        <strain evidence="2">03SP1</strain>
    </source>
</reference>
<organism evidence="2 3">
    <name type="scientific">Marasmius oreades</name>
    <name type="common">fairy-ring Marasmius</name>
    <dbReference type="NCBI Taxonomy" id="181124"/>
    <lineage>
        <taxon>Eukaryota</taxon>
        <taxon>Fungi</taxon>
        <taxon>Dikarya</taxon>
        <taxon>Basidiomycota</taxon>
        <taxon>Agaricomycotina</taxon>
        <taxon>Agaricomycetes</taxon>
        <taxon>Agaricomycetidae</taxon>
        <taxon>Agaricales</taxon>
        <taxon>Marasmiineae</taxon>
        <taxon>Marasmiaceae</taxon>
        <taxon>Marasmius</taxon>
    </lineage>
</organism>
<comment type="caution">
    <text evidence="2">The sequence shown here is derived from an EMBL/GenBank/DDBJ whole genome shotgun (WGS) entry which is preliminary data.</text>
</comment>
<dbReference type="KEGG" id="more:E1B28_003500"/>
<feature type="transmembrane region" description="Helical" evidence="1">
    <location>
        <begin position="20"/>
        <end position="37"/>
    </location>
</feature>
<accession>A0A9P7RLM5</accession>
<feature type="transmembrane region" description="Helical" evidence="1">
    <location>
        <begin position="58"/>
        <end position="82"/>
    </location>
</feature>
<keyword evidence="1" id="KW-0472">Membrane</keyword>
<dbReference type="AlphaFoldDB" id="A0A9P7RLM5"/>
<keyword evidence="1" id="KW-1133">Transmembrane helix</keyword>
<dbReference type="GeneID" id="66072576"/>
<evidence type="ECO:0000313" key="3">
    <source>
        <dbReference type="Proteomes" id="UP001049176"/>
    </source>
</evidence>
<protein>
    <submittedName>
        <fullName evidence="2">Uncharacterized protein</fullName>
    </submittedName>
</protein>
<keyword evidence="1" id="KW-0812">Transmembrane</keyword>